<dbReference type="SUPFAM" id="SSF48208">
    <property type="entry name" value="Six-hairpin glycosidases"/>
    <property type="match status" value="1"/>
</dbReference>
<dbReference type="PANTHER" id="PTHR34987:SF4">
    <property type="entry name" value="ALPHA-L-RHAMNOSIDASE C-TERMINAL DOMAIN-CONTAINING PROTEIN"/>
    <property type="match status" value="1"/>
</dbReference>
<dbReference type="InterPro" id="IPR049164">
    <property type="entry name" value="Glyco_hydro_78_N"/>
</dbReference>
<organism evidence="3 4">
    <name type="scientific">Clostridium boliviensis</name>
    <dbReference type="NCBI Taxonomy" id="318465"/>
    <lineage>
        <taxon>Bacteria</taxon>
        <taxon>Bacillati</taxon>
        <taxon>Bacillota</taxon>
        <taxon>Clostridia</taxon>
        <taxon>Eubacteriales</taxon>
        <taxon>Clostridiaceae</taxon>
        <taxon>Clostridium</taxon>
    </lineage>
</organism>
<dbReference type="Pfam" id="PF21104">
    <property type="entry name" value="Glyco_hydro_78_N"/>
    <property type="match status" value="1"/>
</dbReference>
<dbReference type="Proteomes" id="UP001276854">
    <property type="component" value="Unassembled WGS sequence"/>
</dbReference>
<dbReference type="InterPro" id="IPR012341">
    <property type="entry name" value="6hp_glycosidase-like_sf"/>
</dbReference>
<proteinExistence type="predicted"/>
<dbReference type="RefSeq" id="WP_318065258.1">
    <property type="nucleotide sequence ID" value="NZ_JAWONS010000240.1"/>
</dbReference>
<evidence type="ECO:0000259" key="1">
    <source>
        <dbReference type="Pfam" id="PF17389"/>
    </source>
</evidence>
<feature type="domain" description="Glycosyl hydrolase family 78 alpha-rhamnosidase N-terminal" evidence="2">
    <location>
        <begin position="48"/>
        <end position="171"/>
    </location>
</feature>
<name>A0ABU4GNA7_9CLOT</name>
<protein>
    <submittedName>
        <fullName evidence="3">Cellobiose phosphorylase</fullName>
    </submittedName>
</protein>
<dbReference type="EMBL" id="JAWONS010000240">
    <property type="protein sequence ID" value="MDW2799069.1"/>
    <property type="molecule type" value="Genomic_DNA"/>
</dbReference>
<dbReference type="InterPro" id="IPR035396">
    <property type="entry name" value="Bac_rhamnosid6H"/>
</dbReference>
<reference evidence="3 4" key="1">
    <citation type="submission" date="2023-10" db="EMBL/GenBank/DDBJ databases">
        <title>A novel Glycoside Hydrolase 43-Like Enzyme from Clostrdium boliviensis is an Endo-xylanase, and a Candidate for Xylooligosaccharides Production from Different Xylan Substrates.</title>
        <authorList>
            <person name="Alvarez M.T."/>
            <person name="Rocabado-Villegas L.R."/>
            <person name="Salas-Veizaga D.M."/>
            <person name="Linares-Pasten J.A."/>
            <person name="Gudmundsdottir E.E."/>
            <person name="Hreggvidsson G.O."/>
            <person name="Adlercreutz P."/>
            <person name="Nordberg Karlsson E."/>
        </authorList>
    </citation>
    <scope>NUCLEOTIDE SEQUENCE [LARGE SCALE GENOMIC DNA]</scope>
    <source>
        <strain evidence="3 4">E-1</strain>
    </source>
</reference>
<accession>A0ABU4GNA7</accession>
<keyword evidence="4" id="KW-1185">Reference proteome</keyword>
<comment type="caution">
    <text evidence="3">The sequence shown here is derived from an EMBL/GenBank/DDBJ whole genome shotgun (WGS) entry which is preliminary data.</text>
</comment>
<evidence type="ECO:0000313" key="4">
    <source>
        <dbReference type="Proteomes" id="UP001276854"/>
    </source>
</evidence>
<sequence length="526" mass="60160">MAAVSIDLEMKRFTNEAFVEKAKKLEGKLIENLVKPAGIVTVDEKGKIHPGAKLEDLPGMLLKKGDSVVLDFEDHQVGYVSLKLKSAGSPQDAPAYLRLKFGEIAKELIEKSEEYNGWISRGWIQEEYIHIDVLPVCLKLPRRYAFRFLEIYVVDTSLKYQVVVEEVVCRAVSAVSKEGVACVADPRMSQLDKVSLRTLQNCMQSVFEDGPKRDRRLWLGDLRLQALTNYETFKNYDMVKRCLYLFGGLTRDDGAIGACLFTEPEYIVDDTFLFDYSLFFISTLKDYYEASKDLETLKDLWQPAYRQIELARERFNDNYIIEGSDTFWCFVDWKKGLDKQASAQAIYIYTLNAAIELAKILGKEELAKQLQEEKGYCISAALKYLWDEKLHVFISGAKRQVSYASQVWMVLAGVKKDQEAGALLKHITEINPDMGMVTPYMNHHYVEALILCGEKKMAVDYMKYYWGGMLSYGADTFWELYNPENPEESPYGSSAVNSYCHAWSCTPAYLLRKLEKEEKTNGISCN</sequence>
<dbReference type="InterPro" id="IPR008928">
    <property type="entry name" value="6-hairpin_glycosidase_sf"/>
</dbReference>
<dbReference type="PANTHER" id="PTHR34987">
    <property type="entry name" value="C, PUTATIVE (AFU_ORTHOLOGUE AFUA_3G02880)-RELATED"/>
    <property type="match status" value="1"/>
</dbReference>
<feature type="domain" description="Alpha-L-rhamnosidase six-hairpin glycosidase" evidence="1">
    <location>
        <begin position="184"/>
        <end position="511"/>
    </location>
</feature>
<dbReference type="Gene3D" id="1.50.10.10">
    <property type="match status" value="1"/>
</dbReference>
<gene>
    <name evidence="3" type="ORF">RZO55_15970</name>
</gene>
<dbReference type="Pfam" id="PF17389">
    <property type="entry name" value="Bac_rhamnosid6H"/>
    <property type="match status" value="1"/>
</dbReference>
<evidence type="ECO:0000259" key="2">
    <source>
        <dbReference type="Pfam" id="PF21104"/>
    </source>
</evidence>
<evidence type="ECO:0000313" key="3">
    <source>
        <dbReference type="EMBL" id="MDW2799069.1"/>
    </source>
</evidence>